<organism evidence="8 9">
    <name type="scientific">Temnothorax longispinosus</name>
    <dbReference type="NCBI Taxonomy" id="300112"/>
    <lineage>
        <taxon>Eukaryota</taxon>
        <taxon>Metazoa</taxon>
        <taxon>Ecdysozoa</taxon>
        <taxon>Arthropoda</taxon>
        <taxon>Hexapoda</taxon>
        <taxon>Insecta</taxon>
        <taxon>Pterygota</taxon>
        <taxon>Neoptera</taxon>
        <taxon>Endopterygota</taxon>
        <taxon>Hymenoptera</taxon>
        <taxon>Apocrita</taxon>
        <taxon>Aculeata</taxon>
        <taxon>Formicoidea</taxon>
        <taxon>Formicidae</taxon>
        <taxon>Myrmicinae</taxon>
        <taxon>Temnothorax</taxon>
    </lineage>
</organism>
<dbReference type="PANTHER" id="PTHR10190">
    <property type="entry name" value="EYES ABSENT"/>
    <property type="match status" value="1"/>
</dbReference>
<evidence type="ECO:0000313" key="8">
    <source>
        <dbReference type="EMBL" id="TGZ51475.1"/>
    </source>
</evidence>
<comment type="catalytic activity">
    <reaction evidence="5 6">
        <text>O-phospho-L-tyrosyl-[protein] + H2O = L-tyrosyl-[protein] + phosphate</text>
        <dbReference type="Rhea" id="RHEA:10684"/>
        <dbReference type="Rhea" id="RHEA-COMP:10136"/>
        <dbReference type="Rhea" id="RHEA-COMP:20101"/>
        <dbReference type="ChEBI" id="CHEBI:15377"/>
        <dbReference type="ChEBI" id="CHEBI:43474"/>
        <dbReference type="ChEBI" id="CHEBI:46858"/>
        <dbReference type="ChEBI" id="CHEBI:61978"/>
        <dbReference type="EC" id="3.1.3.48"/>
    </reaction>
</comment>
<reference evidence="8 9" key="1">
    <citation type="journal article" date="2019" name="Philos. Trans. R. Soc. Lond., B, Biol. Sci.">
        <title>Ant behaviour and brain gene expression of defending hosts depend on the ecological success of the intruding social parasite.</title>
        <authorList>
            <person name="Kaur R."/>
            <person name="Stoldt M."/>
            <person name="Jongepier E."/>
            <person name="Feldmeyer B."/>
            <person name="Menzel F."/>
            <person name="Bornberg-Bauer E."/>
            <person name="Foitzik S."/>
        </authorList>
    </citation>
    <scope>NUCLEOTIDE SEQUENCE [LARGE SCALE GENOMIC DNA]</scope>
    <source>
        <tissue evidence="8">Whole body</tissue>
    </source>
</reference>
<keyword evidence="6" id="KW-0804">Transcription</keyword>
<dbReference type="Proteomes" id="UP000310200">
    <property type="component" value="Unassembled WGS sequence"/>
</dbReference>
<evidence type="ECO:0000256" key="6">
    <source>
        <dbReference type="RuleBase" id="RU362036"/>
    </source>
</evidence>
<keyword evidence="4 6" id="KW-0904">Protein phosphatase</keyword>
<dbReference type="GO" id="GO:0046872">
    <property type="term" value="F:metal ion binding"/>
    <property type="evidence" value="ECO:0007669"/>
    <property type="project" value="UniProtKB-KW"/>
</dbReference>
<feature type="compositionally biased region" description="Polar residues" evidence="7">
    <location>
        <begin position="416"/>
        <end position="425"/>
    </location>
</feature>
<protein>
    <recommendedName>
        <fullName evidence="6">Eyes absent homolog</fullName>
        <ecNumber evidence="6">3.1.3.48</ecNumber>
    </recommendedName>
</protein>
<sequence length="436" mass="48291">MSQSASNKQIPIIFKKNLSRFFLFHSLYNSPPYGSTTASKNASSLQSSYLSSYTSSSSMTQYPSYASYNSGTTTFPNMAQNISSASQKLDYSAYSSSLYGNDRVPLQYSGYYPVPGYHAPPASFNIGNINFAEDSTKSALTLDPTTHDASDLTARETANIEVHIDDVSSDDNGQDLSSYNFATDGFQCASANNGICLASGVRGGVDWMRKLAFRYRKIKEIYCNYRNNVGGLLGTAKREQWLQLRSEIEMLTDNWLTSAVKCLNIINKRSHCINILVTTTQLNISIMKNITEQILRKKKPVTVHFPVATTKPCRRGRRQSGSGNSIGSADTTEAGPERIFIWDLDETIVVFHSLLTGQYATKYRKDTNLLAQVAYRMEEMIFTLADTHFFFNDVESDMLTEDNDPTKPAGVLDNAGNVSSSTEASVQHPRAANNGR</sequence>
<keyword evidence="3 6" id="KW-0460">Magnesium</keyword>
<gene>
    <name evidence="8" type="ORF">DBV15_02232</name>
</gene>
<evidence type="ECO:0000256" key="2">
    <source>
        <dbReference type="ARBA" id="ARBA00022801"/>
    </source>
</evidence>
<dbReference type="GO" id="GO:0004725">
    <property type="term" value="F:protein tyrosine phosphatase activity"/>
    <property type="evidence" value="ECO:0007669"/>
    <property type="project" value="UniProtKB-EC"/>
</dbReference>
<evidence type="ECO:0000256" key="5">
    <source>
        <dbReference type="ARBA" id="ARBA00051722"/>
    </source>
</evidence>
<evidence type="ECO:0000256" key="7">
    <source>
        <dbReference type="SAM" id="MobiDB-lite"/>
    </source>
</evidence>
<dbReference type="EC" id="3.1.3.48" evidence="6"/>
<feature type="region of interest" description="Disordered" evidence="7">
    <location>
        <begin position="400"/>
        <end position="436"/>
    </location>
</feature>
<dbReference type="PANTHER" id="PTHR10190:SF16">
    <property type="entry name" value="DEVELOPMENTAL PROTEIN EYES ABSENT"/>
    <property type="match status" value="1"/>
</dbReference>
<comment type="similarity">
    <text evidence="1 6">Belongs to the HAD-like hydrolase superfamily. EYA family.</text>
</comment>
<dbReference type="InterPro" id="IPR028472">
    <property type="entry name" value="EYA"/>
</dbReference>
<dbReference type="InterPro" id="IPR038102">
    <property type="entry name" value="EYA_dom_sf"/>
</dbReference>
<evidence type="ECO:0000256" key="4">
    <source>
        <dbReference type="ARBA" id="ARBA00022912"/>
    </source>
</evidence>
<keyword evidence="9" id="KW-1185">Reference proteome</keyword>
<dbReference type="EMBL" id="QBLH01001647">
    <property type="protein sequence ID" value="TGZ51475.1"/>
    <property type="molecule type" value="Genomic_DNA"/>
</dbReference>
<keyword evidence="6" id="KW-0479">Metal-binding</keyword>
<proteinExistence type="inferred from homology"/>
<evidence type="ECO:0000256" key="1">
    <source>
        <dbReference type="ARBA" id="ARBA00010501"/>
    </source>
</evidence>
<evidence type="ECO:0000256" key="3">
    <source>
        <dbReference type="ARBA" id="ARBA00022842"/>
    </source>
</evidence>
<comment type="caution">
    <text evidence="8">The sequence shown here is derived from an EMBL/GenBank/DDBJ whole genome shotgun (WGS) entry which is preliminary data.</text>
</comment>
<dbReference type="STRING" id="300112.A0A4S2KNZ9"/>
<keyword evidence="6" id="KW-0805">Transcription regulation</keyword>
<dbReference type="GO" id="GO:2001240">
    <property type="term" value="P:negative regulation of extrinsic apoptotic signaling pathway in absence of ligand"/>
    <property type="evidence" value="ECO:0007669"/>
    <property type="project" value="TreeGrafter"/>
</dbReference>
<name>A0A4S2KNZ9_9HYME</name>
<keyword evidence="2 6" id="KW-0378">Hydrolase</keyword>
<dbReference type="Gene3D" id="3.40.50.12350">
    <property type="match status" value="2"/>
</dbReference>
<dbReference type="GO" id="GO:0030154">
    <property type="term" value="P:cell differentiation"/>
    <property type="evidence" value="ECO:0007669"/>
    <property type="project" value="TreeGrafter"/>
</dbReference>
<dbReference type="GO" id="GO:0045739">
    <property type="term" value="P:positive regulation of DNA repair"/>
    <property type="evidence" value="ECO:0007669"/>
    <property type="project" value="TreeGrafter"/>
</dbReference>
<evidence type="ECO:0000313" key="9">
    <source>
        <dbReference type="Proteomes" id="UP000310200"/>
    </source>
</evidence>
<comment type="cofactor">
    <cofactor evidence="6">
        <name>Mg(2+)</name>
        <dbReference type="ChEBI" id="CHEBI:18420"/>
    </cofactor>
    <text evidence="6">Binds 1 Mg(2+) ion per subunit.</text>
</comment>
<accession>A0A4S2KNZ9</accession>
<dbReference type="GO" id="GO:0005634">
    <property type="term" value="C:nucleus"/>
    <property type="evidence" value="ECO:0007669"/>
    <property type="project" value="TreeGrafter"/>
</dbReference>
<dbReference type="AlphaFoldDB" id="A0A4S2KNZ9"/>